<dbReference type="SUPFAM" id="SSF58087">
    <property type="entry name" value="Variant surface glycoprotein (N-terminal domain)"/>
    <property type="match status" value="1"/>
</dbReference>
<feature type="compositionally biased region" description="Basic and acidic residues" evidence="1">
    <location>
        <begin position="423"/>
        <end position="443"/>
    </location>
</feature>
<dbReference type="VEuPathDB" id="TriTrypDB:Tb1125.11.20300"/>
<evidence type="ECO:0000256" key="1">
    <source>
        <dbReference type="SAM" id="MobiDB-lite"/>
    </source>
</evidence>
<keyword evidence="2" id="KW-0732">Signal</keyword>
<feature type="region of interest" description="Disordered" evidence="1">
    <location>
        <begin position="411"/>
        <end position="446"/>
    </location>
</feature>
<evidence type="ECO:0000256" key="2">
    <source>
        <dbReference type="SAM" id="SignalP"/>
    </source>
</evidence>
<dbReference type="VEuPathDB" id="TriTrypDB:Tb927.11.20300"/>
<organism evidence="3">
    <name type="scientific">Trypanosoma brucei</name>
    <dbReference type="NCBI Taxonomy" id="5691"/>
    <lineage>
        <taxon>Eukaryota</taxon>
        <taxon>Discoba</taxon>
        <taxon>Euglenozoa</taxon>
        <taxon>Kinetoplastea</taxon>
        <taxon>Metakinetoplastina</taxon>
        <taxon>Trypanosomatida</taxon>
        <taxon>Trypanosomatidae</taxon>
        <taxon>Trypanosoma</taxon>
    </lineage>
</organism>
<dbReference type="VEuPathDB" id="TriTrypDB:Tb427_000580300"/>
<evidence type="ECO:0000313" key="3">
    <source>
        <dbReference type="EMBL" id="APD73254.1"/>
    </source>
</evidence>
<protein>
    <submittedName>
        <fullName evidence="3">Variant surface glycoprotein 1125.494</fullName>
    </submittedName>
</protein>
<feature type="chain" id="PRO_5012498200" evidence="2">
    <location>
        <begin position="25"/>
        <end position="488"/>
    </location>
</feature>
<name>A0A1J0R5Y1_9TRYP</name>
<accession>A0A1J0R5Y1</accession>
<proteinExistence type="predicted"/>
<dbReference type="VEuPathDB" id="TriTrypDB:Tbg972.9.580"/>
<reference evidence="3" key="1">
    <citation type="submission" date="2016-08" db="EMBL/GenBank/DDBJ databases">
        <title>VSG repertoire of Trypanosoma brucei EATRO 1125.</title>
        <authorList>
            <person name="Cross G.A."/>
        </authorList>
    </citation>
    <scope>NUCLEOTIDE SEQUENCE</scope>
    <source>
        <strain evidence="3">EATRO 1125</strain>
    </source>
</reference>
<dbReference type="AlphaFoldDB" id="A0A1J0R5Y1"/>
<feature type="signal peptide" evidence="2">
    <location>
        <begin position="1"/>
        <end position="24"/>
    </location>
</feature>
<dbReference type="EMBL" id="KX699298">
    <property type="protein sequence ID" value="APD73254.1"/>
    <property type="molecule type" value="Genomic_DNA"/>
</dbReference>
<sequence length="488" mass="51569">MRNTNSKVAAALVWPAALLYAGQSRTSAAPAQDTNIKTACDAFAYTTAAKAHLASLAQQLAKAPEHDETIRRKYTIAAAAAQDDVDACLLAAIAAHAAKRQKDLETAVARQRQKVVKALAAIGPYAETAKAAATLAKLTYDIPNTNGAKKASASKLYVKVAPKTADTNSCYTTDPTGIIKVAGNELDVTKLNKFHSIQTGKHQAHAIPAIVALTNGGSCDDGGSWTTFATAATSCNEAGAVSTIAPAIETDATAHAEPTTATKPVFANDDYTQGCKSETEIEQQSPGEGAALHAICAGLTAAVPSEAPTVYDGPTLSKLPDIAAAAQACLPDYKDKSKLTAQQQTALTTFLEKAYTASSSSFENKFKPLVDNAYVQVYRGGKVESVKISEITTAEEEQNALNRLRAKQAAAKLASSQDPATPDQKESEKKKEEKKDGEKKEECVGTVEADCEKTKCNWNKEKNECKVKEGAVLSPVIKVPLLFAFLLF</sequence>